<feature type="transmembrane region" description="Helical" evidence="10">
    <location>
        <begin position="396"/>
        <end position="417"/>
    </location>
</feature>
<proteinExistence type="predicted"/>
<feature type="domain" description="Cyclic nucleotide-binding" evidence="11">
    <location>
        <begin position="592"/>
        <end position="724"/>
    </location>
</feature>
<protein>
    <submittedName>
        <fullName evidence="12">Cyclic nucleotide-binding protein</fullName>
    </submittedName>
</protein>
<keyword evidence="7" id="KW-1071">Ligand-gated ion channel</keyword>
<feature type="region of interest" description="Disordered" evidence="9">
    <location>
        <begin position="876"/>
        <end position="921"/>
    </location>
</feature>
<feature type="compositionally biased region" description="Low complexity" evidence="9">
    <location>
        <begin position="822"/>
        <end position="836"/>
    </location>
</feature>
<feature type="transmembrane region" description="Helical" evidence="10">
    <location>
        <begin position="352"/>
        <end position="375"/>
    </location>
</feature>
<sequence length="1477" mass="162077">MTFLRRAMSNPSNPRKATPDVMADALANTILLETIYEGGSIGADEFLLGVTHRYDIIAVQMCECLRLRRKPFNELLSRFAEFGPTLKANAQQAIHANSQRDQAVMHKLTTSPKNKTSSTQGEEDVLGTGVLAGVTEDAASITAVEILGQDKVMAARLHQCHRILDAATKRLGSSHAWSLLLFILLLYRLCGDTLRASLHENFALPIEWSEALQLTPALYRDRLEANEAWGYQPWPLFPQPNGVPTVHSPWGVKSCDPSAPSAQQYFDSVGLCVFDFLADVAIGVDLLVVQLRTVRARAAGTEGAIDEPTTARLTARNVLPFASLFLAAVLILDILSIAVAGVRSGGDAVSDAAAQTASIVWAVRLPLLVLLPRHLYSLEAWLLERSPSTDIQHVRLGRMLLAIFVTSHLAGCAWAIIGLRDFQATFVSNTSEHTWSAYSWWATDPVVIEGAATCQPLAVLAWLRGFYIAFGTFLFVVIGDVAPTTMHETYTMVFMIVVMATVVSAVQGTVVSVISLIGNEEHEEECVLANTKKVMASHAVPPALQDRVVRYLIWSGYRGVGKNHAVLSKLPPQLQLETSKAIRLELLLKTKLADLLPRAVLGYITKEMSDLVITPGELLMIEGDTGTYDMYVVVEGIFEIVTTGGRLKVRSTPVQRLKKAEDLLGERMSFTKQQIEHTKSQVVATVSSGAVLGEVSFFLQGTARNASVRAVTRAHVIQLTRRQLDAACALFGLHHDAAYLAKLESLVRTMGANQRFINERIVREAVPDEAMPGPSGQSGQFGGQSRGQLDEARDTAPRLILPVQISGRLAIRKRRLERRPRSPSSAPLSQVVSVSAEDVESSAPTVSAAGVELPKMVSTVGVELIPQSSAELIAQTAAEPSARPPAVEAPSWAPTVEAPASRPSSRRASKEQVPPPATDAVLPVRHPATYHHVYPPSTLPRQLWELLMTAISFYLAISIPFIIAAFGPRSPVSVDSAWAALATQWTCDAILLCDSVLRANCFPFLPRGRDGFMKSELTYAAIRTHYVQAKLRLDVLATLPYEALAPIGFATTSDTKTILLAVALLRLPRLLRCSRCLEHFRVAFGWLPPQLRLSKAQARLLSAWSFWIYVAHVFACWFLFDAYTLPLSALGRNWMTEDIAWKRADWAHVTIWTSYLRAAHFVLFHMASIGSGDVRPQNAWETGFCIVLALVAASMFAYLIGLISSYARLGDVQEELLQTQTDYLQHYMRHHPLPHMLAKRIASYYRVLSSNPRISHAHLLQELPPFLLRDLGLWMHRDHLLNVPALGNLTFFPLVEICLVLQPELFLESDTVITKGAPAVQLYLVDVGKLRVHRGREPPKHSRYSETDPSKSPPATPNQRRRSVMLIKDAHDALIVAVADGAADQSDGKVDTISSSDAALEKLQPVSRGFIVGRHGAVGVEMLAFNGPQAPVLSERYVEAVTHCHLFGLSLGAWKGLCAKFADELGPISRGEAFGEE</sequence>
<feature type="region of interest" description="Disordered" evidence="9">
    <location>
        <begin position="768"/>
        <end position="789"/>
    </location>
</feature>
<dbReference type="InterPro" id="IPR005821">
    <property type="entry name" value="Ion_trans_dom"/>
</dbReference>
<evidence type="ECO:0000256" key="6">
    <source>
        <dbReference type="ARBA" id="ARBA00023136"/>
    </source>
</evidence>
<keyword evidence="6 10" id="KW-0472">Membrane</keyword>
<evidence type="ECO:0000313" key="12">
    <source>
        <dbReference type="EMBL" id="KOO33793.1"/>
    </source>
</evidence>
<dbReference type="GO" id="GO:0044877">
    <property type="term" value="F:protein-containing complex binding"/>
    <property type="evidence" value="ECO:0007669"/>
    <property type="project" value="TreeGrafter"/>
</dbReference>
<dbReference type="Proteomes" id="UP000037460">
    <property type="component" value="Unassembled WGS sequence"/>
</dbReference>
<evidence type="ECO:0000256" key="1">
    <source>
        <dbReference type="ARBA" id="ARBA00004141"/>
    </source>
</evidence>
<evidence type="ECO:0000256" key="9">
    <source>
        <dbReference type="SAM" id="MobiDB-lite"/>
    </source>
</evidence>
<dbReference type="Pfam" id="PF00520">
    <property type="entry name" value="Ion_trans"/>
    <property type="match status" value="1"/>
</dbReference>
<evidence type="ECO:0000313" key="13">
    <source>
        <dbReference type="Proteomes" id="UP000037460"/>
    </source>
</evidence>
<feature type="transmembrane region" description="Helical" evidence="10">
    <location>
        <begin position="494"/>
        <end position="517"/>
    </location>
</feature>
<organism evidence="12 13">
    <name type="scientific">Chrysochromulina tobinii</name>
    <dbReference type="NCBI Taxonomy" id="1460289"/>
    <lineage>
        <taxon>Eukaryota</taxon>
        <taxon>Haptista</taxon>
        <taxon>Haptophyta</taxon>
        <taxon>Prymnesiophyceae</taxon>
        <taxon>Prymnesiales</taxon>
        <taxon>Chrysochromulinaceae</taxon>
        <taxon>Chrysochromulina</taxon>
    </lineage>
</organism>
<keyword evidence="13" id="KW-1185">Reference proteome</keyword>
<dbReference type="InterPro" id="IPR018490">
    <property type="entry name" value="cNMP-bd_dom_sf"/>
</dbReference>
<feature type="region of interest" description="Disordered" evidence="9">
    <location>
        <begin position="814"/>
        <end position="843"/>
    </location>
</feature>
<keyword evidence="2" id="KW-0813">Transport</keyword>
<dbReference type="InterPro" id="IPR050866">
    <property type="entry name" value="CNG_cation_channel"/>
</dbReference>
<evidence type="ECO:0000259" key="11">
    <source>
        <dbReference type="PROSITE" id="PS50042"/>
    </source>
</evidence>
<feature type="domain" description="Cyclic nucleotide-binding" evidence="11">
    <location>
        <begin position="1285"/>
        <end position="1332"/>
    </location>
</feature>
<dbReference type="PROSITE" id="PS00888">
    <property type="entry name" value="CNMP_BINDING_1"/>
    <property type="match status" value="1"/>
</dbReference>
<evidence type="ECO:0000256" key="8">
    <source>
        <dbReference type="ARBA" id="ARBA00023303"/>
    </source>
</evidence>
<dbReference type="SUPFAM" id="SSF81324">
    <property type="entry name" value="Voltage-gated potassium channels"/>
    <property type="match status" value="1"/>
</dbReference>
<feature type="transmembrane region" description="Helical" evidence="10">
    <location>
        <begin position="465"/>
        <end position="482"/>
    </location>
</feature>
<comment type="subcellular location">
    <subcellularLocation>
        <location evidence="1">Membrane</location>
        <topology evidence="1">Multi-pass membrane protein</topology>
    </subcellularLocation>
</comment>
<feature type="region of interest" description="Disordered" evidence="9">
    <location>
        <begin position="1335"/>
        <end position="1360"/>
    </location>
</feature>
<dbReference type="GO" id="GO:0005221">
    <property type="term" value="F:intracellularly cyclic nucleotide-activated monoatomic cation channel activity"/>
    <property type="evidence" value="ECO:0007669"/>
    <property type="project" value="InterPro"/>
</dbReference>
<evidence type="ECO:0000256" key="10">
    <source>
        <dbReference type="SAM" id="Phobius"/>
    </source>
</evidence>
<dbReference type="InterPro" id="IPR014710">
    <property type="entry name" value="RmlC-like_jellyroll"/>
</dbReference>
<dbReference type="EMBL" id="JWZX01001419">
    <property type="protein sequence ID" value="KOO33793.1"/>
    <property type="molecule type" value="Genomic_DNA"/>
</dbReference>
<gene>
    <name evidence="12" type="ORF">Ctob_013406</name>
</gene>
<dbReference type="Gene3D" id="1.10.287.70">
    <property type="match status" value="2"/>
</dbReference>
<dbReference type="CDD" id="cd00038">
    <property type="entry name" value="CAP_ED"/>
    <property type="match status" value="1"/>
</dbReference>
<dbReference type="InterPro" id="IPR000595">
    <property type="entry name" value="cNMP-bd_dom"/>
</dbReference>
<comment type="caution">
    <text evidence="12">The sequence shown here is derived from an EMBL/GenBank/DDBJ whole genome shotgun (WGS) entry which is preliminary data.</text>
</comment>
<evidence type="ECO:0000256" key="3">
    <source>
        <dbReference type="ARBA" id="ARBA00022692"/>
    </source>
</evidence>
<keyword evidence="5" id="KW-0406">Ion transport</keyword>
<keyword evidence="3 10" id="KW-0812">Transmembrane</keyword>
<accession>A0A0M0K5X6</accession>
<feature type="transmembrane region" description="Helical" evidence="10">
    <location>
        <begin position="1100"/>
        <end position="1120"/>
    </location>
</feature>
<dbReference type="Gene3D" id="2.60.120.10">
    <property type="entry name" value="Jelly Rolls"/>
    <property type="match status" value="3"/>
</dbReference>
<evidence type="ECO:0000256" key="2">
    <source>
        <dbReference type="ARBA" id="ARBA00022448"/>
    </source>
</evidence>
<name>A0A0M0K5X6_9EUKA</name>
<dbReference type="SUPFAM" id="SSF51206">
    <property type="entry name" value="cAMP-binding domain-like"/>
    <property type="match status" value="3"/>
</dbReference>
<reference evidence="13" key="1">
    <citation type="journal article" date="2015" name="PLoS Genet.">
        <title>Genome Sequence and Transcriptome Analyses of Chrysochromulina tobin: Metabolic Tools for Enhanced Algal Fitness in the Prominent Order Prymnesiales (Haptophyceae).</title>
        <authorList>
            <person name="Hovde B.T."/>
            <person name="Deodato C.R."/>
            <person name="Hunsperger H.M."/>
            <person name="Ryken S.A."/>
            <person name="Yost W."/>
            <person name="Jha R.K."/>
            <person name="Patterson J."/>
            <person name="Monnat R.J. Jr."/>
            <person name="Barlow S.B."/>
            <person name="Starkenburg S.R."/>
            <person name="Cattolico R.A."/>
        </authorList>
    </citation>
    <scope>NUCLEOTIDE SEQUENCE</scope>
    <source>
        <strain evidence="13">CCMP291</strain>
    </source>
</reference>
<dbReference type="GO" id="GO:0016020">
    <property type="term" value="C:membrane"/>
    <property type="evidence" value="ECO:0007669"/>
    <property type="project" value="UniProtKB-SubCell"/>
</dbReference>
<evidence type="ECO:0000256" key="7">
    <source>
        <dbReference type="ARBA" id="ARBA00023286"/>
    </source>
</evidence>
<dbReference type="PANTHER" id="PTHR45638">
    <property type="entry name" value="CYCLIC NUCLEOTIDE-GATED CATION CHANNEL SUBUNIT A"/>
    <property type="match status" value="1"/>
</dbReference>
<feature type="transmembrane region" description="Helical" evidence="10">
    <location>
        <begin position="943"/>
        <end position="966"/>
    </location>
</feature>
<keyword evidence="8" id="KW-0407">Ion channel</keyword>
<keyword evidence="4 10" id="KW-1133">Transmembrane helix</keyword>
<feature type="compositionally biased region" description="Basic and acidic residues" evidence="9">
    <location>
        <begin position="1335"/>
        <end position="1349"/>
    </location>
</feature>
<evidence type="ECO:0000256" key="4">
    <source>
        <dbReference type="ARBA" id="ARBA00022989"/>
    </source>
</evidence>
<evidence type="ECO:0000256" key="5">
    <source>
        <dbReference type="ARBA" id="ARBA00023065"/>
    </source>
</evidence>
<dbReference type="PANTHER" id="PTHR45638:SF11">
    <property type="entry name" value="CYCLIC NUCLEOTIDE-GATED CATION CHANNEL SUBUNIT A"/>
    <property type="match status" value="1"/>
</dbReference>
<feature type="transmembrane region" description="Helical" evidence="10">
    <location>
        <begin position="1179"/>
        <end position="1200"/>
    </location>
</feature>
<dbReference type="PROSITE" id="PS50042">
    <property type="entry name" value="CNMP_BINDING_3"/>
    <property type="match status" value="2"/>
</dbReference>
<dbReference type="InterPro" id="IPR018488">
    <property type="entry name" value="cNMP-bd_CS"/>
</dbReference>
<feature type="transmembrane region" description="Helical" evidence="10">
    <location>
        <begin position="318"/>
        <end position="340"/>
    </location>
</feature>